<dbReference type="EMBL" id="JAJSOF020000005">
    <property type="protein sequence ID" value="KAJ4448015.1"/>
    <property type="molecule type" value="Genomic_DNA"/>
</dbReference>
<gene>
    <name evidence="3" type="ORF">ANN_10025</name>
</gene>
<organism evidence="3 4">
    <name type="scientific">Periplaneta americana</name>
    <name type="common">American cockroach</name>
    <name type="synonym">Blatta americana</name>
    <dbReference type="NCBI Taxonomy" id="6978"/>
    <lineage>
        <taxon>Eukaryota</taxon>
        <taxon>Metazoa</taxon>
        <taxon>Ecdysozoa</taxon>
        <taxon>Arthropoda</taxon>
        <taxon>Hexapoda</taxon>
        <taxon>Insecta</taxon>
        <taxon>Pterygota</taxon>
        <taxon>Neoptera</taxon>
        <taxon>Polyneoptera</taxon>
        <taxon>Dictyoptera</taxon>
        <taxon>Blattodea</taxon>
        <taxon>Blattoidea</taxon>
        <taxon>Blattidae</taxon>
        <taxon>Blattinae</taxon>
        <taxon>Periplaneta</taxon>
    </lineage>
</organism>
<feature type="domain" description="HTH psq-type" evidence="2">
    <location>
        <begin position="14"/>
        <end position="50"/>
    </location>
</feature>
<sequence>MGKYKAKKVGRWTERNMDEALVAVRGCVSLKEAARQFKIPYTTLQNRHMQCMDPAKSRKQKRAGGHTVFNDEQEIELKNRIIKLAQFGHGLTKRTLGRQLTHLQKGKRSPSKDVQIGFPNDIKVITTESGWKTEDAFLLWLQHFERFRAPVSSVLVLDGHISHKSLRALEFCEEKQIHRRELSQRKSKKKQRILLEKEEQPERNHKLKSLICRKLVVSSDDDDDSIEMKTTSHVKDESVCQFCFLAYDDPRSVKKGDWIRCQGAQKEWYHEICVGAQGRKQFVCGKCM</sequence>
<accession>A0ABQ8TN12</accession>
<evidence type="ECO:0000256" key="1">
    <source>
        <dbReference type="ARBA" id="ARBA00004123"/>
    </source>
</evidence>
<evidence type="ECO:0000313" key="4">
    <source>
        <dbReference type="Proteomes" id="UP001148838"/>
    </source>
</evidence>
<evidence type="ECO:0000313" key="3">
    <source>
        <dbReference type="EMBL" id="KAJ4448015.1"/>
    </source>
</evidence>
<dbReference type="InterPro" id="IPR009057">
    <property type="entry name" value="Homeodomain-like_sf"/>
</dbReference>
<comment type="subcellular location">
    <subcellularLocation>
        <location evidence="1">Nucleus</location>
    </subcellularLocation>
</comment>
<comment type="caution">
    <text evidence="3">The sequence shown here is derived from an EMBL/GenBank/DDBJ whole genome shotgun (WGS) entry which is preliminary data.</text>
</comment>
<protein>
    <recommendedName>
        <fullName evidence="2">HTH psq-type domain-containing protein</fullName>
    </recommendedName>
</protein>
<proteinExistence type="predicted"/>
<dbReference type="InterPro" id="IPR007889">
    <property type="entry name" value="HTH_Psq"/>
</dbReference>
<keyword evidence="4" id="KW-1185">Reference proteome</keyword>
<name>A0ABQ8TN12_PERAM</name>
<reference evidence="3 4" key="1">
    <citation type="journal article" date="2022" name="Allergy">
        <title>Genome assembly and annotation of Periplaneta americana reveal a comprehensive cockroach allergen profile.</title>
        <authorList>
            <person name="Wang L."/>
            <person name="Xiong Q."/>
            <person name="Saelim N."/>
            <person name="Wang L."/>
            <person name="Nong W."/>
            <person name="Wan A.T."/>
            <person name="Shi M."/>
            <person name="Liu X."/>
            <person name="Cao Q."/>
            <person name="Hui J.H.L."/>
            <person name="Sookrung N."/>
            <person name="Leung T.F."/>
            <person name="Tungtrongchitr A."/>
            <person name="Tsui S.K.W."/>
        </authorList>
    </citation>
    <scope>NUCLEOTIDE SEQUENCE [LARGE SCALE GENOMIC DNA]</scope>
    <source>
        <strain evidence="3">PWHHKU_190912</strain>
    </source>
</reference>
<dbReference type="Gene3D" id="1.10.10.60">
    <property type="entry name" value="Homeodomain-like"/>
    <property type="match status" value="1"/>
</dbReference>
<evidence type="ECO:0000259" key="2">
    <source>
        <dbReference type="Pfam" id="PF05225"/>
    </source>
</evidence>
<dbReference type="Pfam" id="PF05225">
    <property type="entry name" value="HTH_psq"/>
    <property type="match status" value="1"/>
</dbReference>
<dbReference type="SUPFAM" id="SSF46689">
    <property type="entry name" value="Homeodomain-like"/>
    <property type="match status" value="1"/>
</dbReference>
<dbReference type="Proteomes" id="UP001148838">
    <property type="component" value="Unassembled WGS sequence"/>
</dbReference>